<dbReference type="InterPro" id="IPR057670">
    <property type="entry name" value="SH3_retrovirus"/>
</dbReference>
<dbReference type="InterPro" id="IPR036397">
    <property type="entry name" value="RNaseH_sf"/>
</dbReference>
<dbReference type="PANTHER" id="PTHR42648">
    <property type="entry name" value="TRANSPOSASE, PUTATIVE-RELATED"/>
    <property type="match status" value="1"/>
</dbReference>
<dbReference type="GO" id="GO:0003676">
    <property type="term" value="F:nucleic acid binding"/>
    <property type="evidence" value="ECO:0007669"/>
    <property type="project" value="InterPro"/>
</dbReference>
<comment type="caution">
    <text evidence="3">The sequence shown here is derived from an EMBL/GenBank/DDBJ whole genome shotgun (WGS) entry which is preliminary data.</text>
</comment>
<sequence length="156" mass="17684">TPQQNGVAESKNRTLKEMVNSMLSYYGLSEGFWADVRLTEPKMKNLGEKGTYCIFIGYAEHSKCYRFYVIEPNDYVSVNSIIESKDAIFDEERFTSIPRLIGMIQPSSSKIAEDEVEGTDDVPGPSVPRKSTRTRKAKSFGSDFQLYLVEGTRESR</sequence>
<evidence type="ECO:0000256" key="1">
    <source>
        <dbReference type="SAM" id="MobiDB-lite"/>
    </source>
</evidence>
<dbReference type="EMBL" id="BKCJ010994339">
    <property type="protein sequence ID" value="GFC62543.1"/>
    <property type="molecule type" value="Genomic_DNA"/>
</dbReference>
<feature type="non-terminal residue" evidence="3">
    <location>
        <position position="1"/>
    </location>
</feature>
<feature type="domain" description="Retroviral polymerase SH3-like" evidence="2">
    <location>
        <begin position="37"/>
        <end position="94"/>
    </location>
</feature>
<accession>A0A699Q7Z7</accession>
<dbReference type="Pfam" id="PF25597">
    <property type="entry name" value="SH3_retrovirus"/>
    <property type="match status" value="1"/>
</dbReference>
<evidence type="ECO:0000259" key="2">
    <source>
        <dbReference type="Pfam" id="PF25597"/>
    </source>
</evidence>
<feature type="region of interest" description="Disordered" evidence="1">
    <location>
        <begin position="112"/>
        <end position="138"/>
    </location>
</feature>
<dbReference type="PANTHER" id="PTHR42648:SF30">
    <property type="entry name" value="RIBONUCLEASE H-LIKE DOMAIN, GAG-PRE-INTEGRASE DOMAIN PROTEIN-RELATED"/>
    <property type="match status" value="1"/>
</dbReference>
<reference evidence="3" key="1">
    <citation type="journal article" date="2019" name="Sci. Rep.">
        <title>Draft genome of Tanacetum cinerariifolium, the natural source of mosquito coil.</title>
        <authorList>
            <person name="Yamashiro T."/>
            <person name="Shiraishi A."/>
            <person name="Satake H."/>
            <person name="Nakayama K."/>
        </authorList>
    </citation>
    <scope>NUCLEOTIDE SEQUENCE</scope>
</reference>
<dbReference type="SUPFAM" id="SSF53098">
    <property type="entry name" value="Ribonuclease H-like"/>
    <property type="match status" value="1"/>
</dbReference>
<dbReference type="InterPro" id="IPR039537">
    <property type="entry name" value="Retrotran_Ty1/copia-like"/>
</dbReference>
<organism evidence="3">
    <name type="scientific">Tanacetum cinerariifolium</name>
    <name type="common">Dalmatian daisy</name>
    <name type="synonym">Chrysanthemum cinerariifolium</name>
    <dbReference type="NCBI Taxonomy" id="118510"/>
    <lineage>
        <taxon>Eukaryota</taxon>
        <taxon>Viridiplantae</taxon>
        <taxon>Streptophyta</taxon>
        <taxon>Embryophyta</taxon>
        <taxon>Tracheophyta</taxon>
        <taxon>Spermatophyta</taxon>
        <taxon>Magnoliopsida</taxon>
        <taxon>eudicotyledons</taxon>
        <taxon>Gunneridae</taxon>
        <taxon>Pentapetalae</taxon>
        <taxon>asterids</taxon>
        <taxon>campanulids</taxon>
        <taxon>Asterales</taxon>
        <taxon>Asteraceae</taxon>
        <taxon>Asteroideae</taxon>
        <taxon>Anthemideae</taxon>
        <taxon>Anthemidinae</taxon>
        <taxon>Tanacetum</taxon>
    </lineage>
</organism>
<name>A0A699Q7Z7_TANCI</name>
<protein>
    <recommendedName>
        <fullName evidence="2">Retroviral polymerase SH3-like domain-containing protein</fullName>
    </recommendedName>
</protein>
<dbReference type="InterPro" id="IPR012337">
    <property type="entry name" value="RNaseH-like_sf"/>
</dbReference>
<proteinExistence type="predicted"/>
<dbReference type="AlphaFoldDB" id="A0A699Q7Z7"/>
<gene>
    <name evidence="3" type="ORF">Tci_834513</name>
</gene>
<evidence type="ECO:0000313" key="3">
    <source>
        <dbReference type="EMBL" id="GFC62543.1"/>
    </source>
</evidence>
<dbReference type="Gene3D" id="3.30.420.10">
    <property type="entry name" value="Ribonuclease H-like superfamily/Ribonuclease H"/>
    <property type="match status" value="1"/>
</dbReference>